<keyword evidence="2" id="KW-0472">Membrane</keyword>
<evidence type="ECO:0008006" key="5">
    <source>
        <dbReference type="Google" id="ProtNLM"/>
    </source>
</evidence>
<evidence type="ECO:0000256" key="2">
    <source>
        <dbReference type="SAM" id="Phobius"/>
    </source>
</evidence>
<name>A0A3R7HI33_9EURY</name>
<dbReference type="AlphaFoldDB" id="A0A3R7HI33"/>
<reference evidence="3 4" key="1">
    <citation type="submission" date="2018-09" db="EMBL/GenBank/DDBJ databases">
        <title>Genomic Encyclopedia of Archaeal and Bacterial Type Strains, Phase II (KMG-II): from individual species to whole genera.</title>
        <authorList>
            <person name="Goeker M."/>
        </authorList>
    </citation>
    <scope>NUCLEOTIDE SEQUENCE [LARGE SCALE GENOMIC DNA]</scope>
    <source>
        <strain evidence="3 4">DSM 13151</strain>
    </source>
</reference>
<gene>
    <name evidence="3" type="ORF">ATJ93_1617</name>
</gene>
<dbReference type="SUPFAM" id="SSF52266">
    <property type="entry name" value="SGNH hydrolase"/>
    <property type="match status" value="1"/>
</dbReference>
<protein>
    <recommendedName>
        <fullName evidence="5">SGNH/GDSL hydrolase family protein</fullName>
    </recommendedName>
</protein>
<dbReference type="Proteomes" id="UP000283805">
    <property type="component" value="Unassembled WGS sequence"/>
</dbReference>
<sequence>MPGQSTWGPFLYPRIRMLPFLALAVVLAGIVVVLEAVSYAALERIPSVATEEFPEIDRELLGKFSSFDPELGWVPQPNQEKQKDTGDHLPGEELRTVVTYSTDEYGSRVCPAKDRDEDRAATAADEERSGGTANAGVTVSTYGDSYCFCREVNNDETFQHYMAQELDTHVANYGGGNYGLDQALMRLKRQYPDEPTDYVFVVVTASSIARILSVWKHYQEFGNILAVKPRYVLENGDLERIDSPVDEKEDLLDLESKADFLREYDFHYDHWFKPHYATFPYTTDFVDDAEKVRYALIEAGIEIEKRLEQPIPGIDFDGAQTQSVLRMEQPRVRYHERLFETHEPLFDALIAEFVDYADEQEFTPVFAMVQQLRYAKYEAEHGPIYGDLLDRLDERYDDLETIDMVEHLSPEDGDVESLYVERGEGGHYSPETNREIATVLADVVES</sequence>
<evidence type="ECO:0000313" key="3">
    <source>
        <dbReference type="EMBL" id="RKD94775.1"/>
    </source>
</evidence>
<feature type="transmembrane region" description="Helical" evidence="2">
    <location>
        <begin position="20"/>
        <end position="42"/>
    </location>
</feature>
<proteinExistence type="predicted"/>
<keyword evidence="2" id="KW-0812">Transmembrane</keyword>
<feature type="region of interest" description="Disordered" evidence="1">
    <location>
        <begin position="108"/>
        <end position="135"/>
    </location>
</feature>
<organism evidence="3 4">
    <name type="scientific">Halopiger aswanensis</name>
    <dbReference type="NCBI Taxonomy" id="148449"/>
    <lineage>
        <taxon>Archaea</taxon>
        <taxon>Methanobacteriati</taxon>
        <taxon>Methanobacteriota</taxon>
        <taxon>Stenosarchaea group</taxon>
        <taxon>Halobacteria</taxon>
        <taxon>Halobacteriales</taxon>
        <taxon>Natrialbaceae</taxon>
        <taxon>Halopiger</taxon>
    </lineage>
</organism>
<keyword evidence="2" id="KW-1133">Transmembrane helix</keyword>
<comment type="caution">
    <text evidence="3">The sequence shown here is derived from an EMBL/GenBank/DDBJ whole genome shotgun (WGS) entry which is preliminary data.</text>
</comment>
<keyword evidence="4" id="KW-1185">Reference proteome</keyword>
<accession>A0A3R7HI33</accession>
<feature type="compositionally biased region" description="Basic and acidic residues" evidence="1">
    <location>
        <begin position="111"/>
        <end position="129"/>
    </location>
</feature>
<feature type="compositionally biased region" description="Basic and acidic residues" evidence="1">
    <location>
        <begin position="80"/>
        <end position="92"/>
    </location>
</feature>
<evidence type="ECO:0000256" key="1">
    <source>
        <dbReference type="SAM" id="MobiDB-lite"/>
    </source>
</evidence>
<evidence type="ECO:0000313" key="4">
    <source>
        <dbReference type="Proteomes" id="UP000283805"/>
    </source>
</evidence>
<dbReference type="EMBL" id="RAPO01000002">
    <property type="protein sequence ID" value="RKD94775.1"/>
    <property type="molecule type" value="Genomic_DNA"/>
</dbReference>
<feature type="region of interest" description="Disordered" evidence="1">
    <location>
        <begin position="72"/>
        <end position="92"/>
    </location>
</feature>